<comment type="caution">
    <text evidence="1">The sequence shown here is derived from an EMBL/GenBank/DDBJ whole genome shotgun (WGS) entry which is preliminary data.</text>
</comment>
<dbReference type="AlphaFoldDB" id="A0AAV4XTY1"/>
<feature type="non-terminal residue" evidence="1">
    <location>
        <position position="1"/>
    </location>
</feature>
<sequence>KDTTLIKDESNLSNKNEMCCRARYTREHRWTFLEDSSLLIRWTASRRPFI</sequence>
<dbReference type="EMBL" id="BPLR01018133">
    <property type="protein sequence ID" value="GIY97203.1"/>
    <property type="molecule type" value="Genomic_DNA"/>
</dbReference>
<proteinExistence type="predicted"/>
<protein>
    <submittedName>
        <fullName evidence="1">Uncharacterized protein</fullName>
    </submittedName>
</protein>
<evidence type="ECO:0000313" key="2">
    <source>
        <dbReference type="Proteomes" id="UP001054945"/>
    </source>
</evidence>
<organism evidence="1 2">
    <name type="scientific">Caerostris extrusa</name>
    <name type="common">Bark spider</name>
    <name type="synonym">Caerostris bankana</name>
    <dbReference type="NCBI Taxonomy" id="172846"/>
    <lineage>
        <taxon>Eukaryota</taxon>
        <taxon>Metazoa</taxon>
        <taxon>Ecdysozoa</taxon>
        <taxon>Arthropoda</taxon>
        <taxon>Chelicerata</taxon>
        <taxon>Arachnida</taxon>
        <taxon>Araneae</taxon>
        <taxon>Araneomorphae</taxon>
        <taxon>Entelegynae</taxon>
        <taxon>Araneoidea</taxon>
        <taxon>Araneidae</taxon>
        <taxon>Caerostris</taxon>
    </lineage>
</organism>
<evidence type="ECO:0000313" key="1">
    <source>
        <dbReference type="EMBL" id="GIY97203.1"/>
    </source>
</evidence>
<dbReference type="Proteomes" id="UP001054945">
    <property type="component" value="Unassembled WGS sequence"/>
</dbReference>
<gene>
    <name evidence="1" type="ORF">CEXT_705391</name>
</gene>
<reference evidence="1 2" key="1">
    <citation type="submission" date="2021-06" db="EMBL/GenBank/DDBJ databases">
        <title>Caerostris extrusa draft genome.</title>
        <authorList>
            <person name="Kono N."/>
            <person name="Arakawa K."/>
        </authorList>
    </citation>
    <scope>NUCLEOTIDE SEQUENCE [LARGE SCALE GENOMIC DNA]</scope>
</reference>
<name>A0AAV4XTY1_CAEEX</name>
<accession>A0AAV4XTY1</accession>
<keyword evidence="2" id="KW-1185">Reference proteome</keyword>